<proteinExistence type="predicted"/>
<dbReference type="RefSeq" id="WP_155304033.1">
    <property type="nucleotide sequence ID" value="NZ_AP021875.1"/>
</dbReference>
<dbReference type="SUPFAM" id="SSF100950">
    <property type="entry name" value="NagB/RpiA/CoA transferase-like"/>
    <property type="match status" value="1"/>
</dbReference>
<protein>
    <recommendedName>
        <fullName evidence="1">LUD domain-containing protein</fullName>
    </recommendedName>
</protein>
<evidence type="ECO:0000259" key="1">
    <source>
        <dbReference type="Pfam" id="PF02589"/>
    </source>
</evidence>
<dbReference type="InterPro" id="IPR003741">
    <property type="entry name" value="LUD_dom"/>
</dbReference>
<dbReference type="Proteomes" id="UP000427769">
    <property type="component" value="Chromosome"/>
</dbReference>
<evidence type="ECO:0000313" key="3">
    <source>
        <dbReference type="Proteomes" id="UP000427769"/>
    </source>
</evidence>
<organism evidence="2 3">
    <name type="scientific">Desulfosarcina widdelii</name>
    <dbReference type="NCBI Taxonomy" id="947919"/>
    <lineage>
        <taxon>Bacteria</taxon>
        <taxon>Pseudomonadati</taxon>
        <taxon>Thermodesulfobacteriota</taxon>
        <taxon>Desulfobacteria</taxon>
        <taxon>Desulfobacterales</taxon>
        <taxon>Desulfosarcinaceae</taxon>
        <taxon>Desulfosarcina</taxon>
    </lineage>
</organism>
<dbReference type="PANTHER" id="PTHR36179:SF2">
    <property type="entry name" value="LUD DOMAIN-CONTAINING PROTEIN"/>
    <property type="match status" value="1"/>
</dbReference>
<dbReference type="InterPro" id="IPR037171">
    <property type="entry name" value="NagB/RpiA_transferase-like"/>
</dbReference>
<dbReference type="KEGG" id="dwd:DSCW_24970"/>
<gene>
    <name evidence="2" type="ORF">DSCW_24970</name>
</gene>
<dbReference type="EMBL" id="AP021875">
    <property type="protein sequence ID" value="BBO75080.1"/>
    <property type="molecule type" value="Genomic_DNA"/>
</dbReference>
<dbReference type="Pfam" id="PF02589">
    <property type="entry name" value="LUD_dom"/>
    <property type="match status" value="1"/>
</dbReference>
<name>A0A5K7Z349_9BACT</name>
<sequence>MPNPIDTYWQLKLERCQHALGKNNFDVFVASDTKAAGEVFRDRIRPTINVKTVSWGDSMTLKVTGVMDDLRAEPDIRTIETFDPQITQEERIERRRQALLVDLFLTGSNAVTETGILVNLDMVGNRVAGLTFGPKQVVLFIGRNKIVPTVADAMQRVKQLAAPANAIRHPNLKTPCMKTGACMDCSNPDRICNTWCITEKCFPKGRIKIILIDQDLGL</sequence>
<accession>A0A5K7Z349</accession>
<dbReference type="AlphaFoldDB" id="A0A5K7Z349"/>
<dbReference type="PIRSF" id="PIRSF020269">
    <property type="entry name" value="DUF1121"/>
    <property type="match status" value="1"/>
</dbReference>
<dbReference type="OrthoDB" id="9809147at2"/>
<dbReference type="InterPro" id="IPR024185">
    <property type="entry name" value="FTHF_cligase-like_sf"/>
</dbReference>
<dbReference type="Gene3D" id="3.40.50.10420">
    <property type="entry name" value="NagB/RpiA/CoA transferase-like"/>
    <property type="match status" value="1"/>
</dbReference>
<evidence type="ECO:0000313" key="2">
    <source>
        <dbReference type="EMBL" id="BBO75080.1"/>
    </source>
</evidence>
<keyword evidence="3" id="KW-1185">Reference proteome</keyword>
<dbReference type="PANTHER" id="PTHR36179">
    <property type="entry name" value="LUD_DOM DOMAIN-CONTAINING PROTEIN"/>
    <property type="match status" value="1"/>
</dbReference>
<feature type="domain" description="LUD" evidence="1">
    <location>
        <begin position="14"/>
        <end position="212"/>
    </location>
</feature>
<dbReference type="InterPro" id="IPR009501">
    <property type="entry name" value="UCP020269"/>
</dbReference>
<reference evidence="2 3" key="1">
    <citation type="submission" date="2019-11" db="EMBL/GenBank/DDBJ databases">
        <title>Comparative genomics of hydrocarbon-degrading Desulfosarcina strains.</title>
        <authorList>
            <person name="Watanabe M."/>
            <person name="Kojima H."/>
            <person name="Fukui M."/>
        </authorList>
    </citation>
    <scope>NUCLEOTIDE SEQUENCE [LARGE SCALE GENOMIC DNA]</scope>
    <source>
        <strain evidence="2 3">PP31</strain>
    </source>
</reference>